<dbReference type="Proteomes" id="UP000824120">
    <property type="component" value="Chromosome 3"/>
</dbReference>
<reference evidence="1 2" key="1">
    <citation type="submission" date="2020-09" db="EMBL/GenBank/DDBJ databases">
        <title>De no assembly of potato wild relative species, Solanum commersonii.</title>
        <authorList>
            <person name="Cho K."/>
        </authorList>
    </citation>
    <scope>NUCLEOTIDE SEQUENCE [LARGE SCALE GENOMIC DNA]</scope>
    <source>
        <strain evidence="1">LZ3.2</strain>
        <tissue evidence="1">Leaf</tissue>
    </source>
</reference>
<accession>A0A9J5ZSK5</accession>
<sequence>MGLEIAFCSSVLSPEGKGQVSNEMEQSVASSLKQEGNEIDLKADRLVYRQSRLTAPIGPPLHKFSYTISTCLNF</sequence>
<dbReference type="AlphaFoldDB" id="A0A9J5ZSK5"/>
<keyword evidence="2" id="KW-1185">Reference proteome</keyword>
<gene>
    <name evidence="1" type="ORF">H5410_014815</name>
</gene>
<organism evidence="1 2">
    <name type="scientific">Solanum commersonii</name>
    <name type="common">Commerson's wild potato</name>
    <name type="synonym">Commerson's nightshade</name>
    <dbReference type="NCBI Taxonomy" id="4109"/>
    <lineage>
        <taxon>Eukaryota</taxon>
        <taxon>Viridiplantae</taxon>
        <taxon>Streptophyta</taxon>
        <taxon>Embryophyta</taxon>
        <taxon>Tracheophyta</taxon>
        <taxon>Spermatophyta</taxon>
        <taxon>Magnoliopsida</taxon>
        <taxon>eudicotyledons</taxon>
        <taxon>Gunneridae</taxon>
        <taxon>Pentapetalae</taxon>
        <taxon>asterids</taxon>
        <taxon>lamiids</taxon>
        <taxon>Solanales</taxon>
        <taxon>Solanaceae</taxon>
        <taxon>Solanoideae</taxon>
        <taxon>Solaneae</taxon>
        <taxon>Solanum</taxon>
    </lineage>
</organism>
<evidence type="ECO:0000313" key="2">
    <source>
        <dbReference type="Proteomes" id="UP000824120"/>
    </source>
</evidence>
<evidence type="ECO:0000313" key="1">
    <source>
        <dbReference type="EMBL" id="KAG5614991.1"/>
    </source>
</evidence>
<name>A0A9J5ZSK5_SOLCO</name>
<protein>
    <submittedName>
        <fullName evidence="1">Uncharacterized protein</fullName>
    </submittedName>
</protein>
<comment type="caution">
    <text evidence="1">The sequence shown here is derived from an EMBL/GenBank/DDBJ whole genome shotgun (WGS) entry which is preliminary data.</text>
</comment>
<dbReference type="EMBL" id="JACXVP010000003">
    <property type="protein sequence ID" value="KAG5614991.1"/>
    <property type="molecule type" value="Genomic_DNA"/>
</dbReference>
<proteinExistence type="predicted"/>